<feature type="domain" description="N-acetyltransferase" evidence="2">
    <location>
        <begin position="26"/>
        <end position="185"/>
    </location>
</feature>
<proteinExistence type="predicted"/>
<dbReference type="InterPro" id="IPR036010">
    <property type="entry name" value="2Fe-2S_ferredoxin-like_sf"/>
</dbReference>
<evidence type="ECO:0000259" key="1">
    <source>
        <dbReference type="PROSITE" id="PS51085"/>
    </source>
</evidence>
<comment type="caution">
    <text evidence="3">The sequence shown here is derived from an EMBL/GenBank/DDBJ whole genome shotgun (WGS) entry which is preliminary data.</text>
</comment>
<dbReference type="RefSeq" id="WP_071066366.1">
    <property type="nucleotide sequence ID" value="NZ_MAXA01000253.1"/>
</dbReference>
<dbReference type="InterPro" id="IPR006058">
    <property type="entry name" value="2Fe2S_fd_BS"/>
</dbReference>
<dbReference type="OrthoDB" id="4249167at2"/>
<dbReference type="PROSITE" id="PS00197">
    <property type="entry name" value="2FE2S_FER_1"/>
    <property type="match status" value="1"/>
</dbReference>
<dbReference type="AlphaFoldDB" id="A0A1S1PJM7"/>
<sequence>MSTARPHTGFQLRFVVGSARDTPLRVVFRPARPEDLADVHRTPDPQAVAPSAAAPSVVGRIPVRRGPGDVADAAEFHVLTVDDRVVATVGLRPLTSRTTGTTGTTGAAGTAELHDLWVARGWRQRGFGRLLLACALTRAAAAGFDQVVLLPRTAAGWFHRHGFTPMGLDVLPADRRAFVDESHGPVLLGRGSEPGHAVDLLSRLSDLRVTFTRSGRELRWDPAEDTILLLADSAGVQLDSMCWSGVCGTCRSTLVSGTVHYLSEPTCDLAEGEILPCVTAPVTDVVLDV</sequence>
<protein>
    <submittedName>
        <fullName evidence="3">GCN5 family acetyltransferase</fullName>
    </submittedName>
</protein>
<dbReference type="SUPFAM" id="SSF54292">
    <property type="entry name" value="2Fe-2S ferredoxin-like"/>
    <property type="match status" value="1"/>
</dbReference>
<dbReference type="InterPro" id="IPR012675">
    <property type="entry name" value="Beta-grasp_dom_sf"/>
</dbReference>
<dbReference type="Proteomes" id="UP000179769">
    <property type="component" value="Unassembled WGS sequence"/>
</dbReference>
<dbReference type="InterPro" id="IPR000182">
    <property type="entry name" value="GNAT_dom"/>
</dbReference>
<keyword evidence="4" id="KW-1185">Reference proteome</keyword>
<reference evidence="4" key="1">
    <citation type="submission" date="2016-07" db="EMBL/GenBank/DDBJ databases">
        <title>Frankia sp. NRRL B-16219 Genome sequencing.</title>
        <authorList>
            <person name="Ghodhbane-Gtari F."/>
            <person name="Swanson E."/>
            <person name="Gueddou A."/>
            <person name="Louati M."/>
            <person name="Nouioui I."/>
            <person name="Hezbri K."/>
            <person name="Abebe-Akele F."/>
            <person name="Simpson S."/>
            <person name="Morris K."/>
            <person name="Thomas K."/>
            <person name="Gtari M."/>
            <person name="Tisa L.S."/>
        </authorList>
    </citation>
    <scope>NUCLEOTIDE SEQUENCE [LARGE SCALE GENOMIC DNA]</scope>
    <source>
        <strain evidence="4">NRRL B-16219</strain>
    </source>
</reference>
<organism evidence="3 4">
    <name type="scientific">Parafrankia soli</name>
    <dbReference type="NCBI Taxonomy" id="2599596"/>
    <lineage>
        <taxon>Bacteria</taxon>
        <taxon>Bacillati</taxon>
        <taxon>Actinomycetota</taxon>
        <taxon>Actinomycetes</taxon>
        <taxon>Frankiales</taxon>
        <taxon>Frankiaceae</taxon>
        <taxon>Parafrankia</taxon>
    </lineage>
</organism>
<dbReference type="GO" id="GO:0051537">
    <property type="term" value="F:2 iron, 2 sulfur cluster binding"/>
    <property type="evidence" value="ECO:0007669"/>
    <property type="project" value="InterPro"/>
</dbReference>
<name>A0A1S1PJM7_9ACTN</name>
<dbReference type="Gene3D" id="3.40.630.30">
    <property type="match status" value="1"/>
</dbReference>
<dbReference type="PROSITE" id="PS51085">
    <property type="entry name" value="2FE2S_FER_2"/>
    <property type="match status" value="1"/>
</dbReference>
<dbReference type="Pfam" id="PF00111">
    <property type="entry name" value="Fer2"/>
    <property type="match status" value="1"/>
</dbReference>
<dbReference type="InterPro" id="IPR016181">
    <property type="entry name" value="Acyl_CoA_acyltransferase"/>
</dbReference>
<evidence type="ECO:0000313" key="3">
    <source>
        <dbReference type="EMBL" id="OHV21481.1"/>
    </source>
</evidence>
<dbReference type="Gene3D" id="3.10.20.30">
    <property type="match status" value="1"/>
</dbReference>
<dbReference type="SUPFAM" id="SSF55729">
    <property type="entry name" value="Acyl-CoA N-acyltransferases (Nat)"/>
    <property type="match status" value="1"/>
</dbReference>
<gene>
    <name evidence="3" type="ORF">BBK14_26620</name>
</gene>
<dbReference type="Pfam" id="PF00583">
    <property type="entry name" value="Acetyltransf_1"/>
    <property type="match status" value="1"/>
</dbReference>
<evidence type="ECO:0000259" key="2">
    <source>
        <dbReference type="PROSITE" id="PS51186"/>
    </source>
</evidence>
<dbReference type="InterPro" id="IPR001041">
    <property type="entry name" value="2Fe-2S_ferredoxin-type"/>
</dbReference>
<dbReference type="EMBL" id="MAXA01000253">
    <property type="protein sequence ID" value="OHV21481.1"/>
    <property type="molecule type" value="Genomic_DNA"/>
</dbReference>
<dbReference type="GO" id="GO:0016747">
    <property type="term" value="F:acyltransferase activity, transferring groups other than amino-acyl groups"/>
    <property type="evidence" value="ECO:0007669"/>
    <property type="project" value="InterPro"/>
</dbReference>
<dbReference type="PROSITE" id="PS51186">
    <property type="entry name" value="GNAT"/>
    <property type="match status" value="1"/>
</dbReference>
<accession>A0A1S1PJM7</accession>
<evidence type="ECO:0000313" key="4">
    <source>
        <dbReference type="Proteomes" id="UP000179769"/>
    </source>
</evidence>
<keyword evidence="3" id="KW-0808">Transferase</keyword>
<feature type="domain" description="2Fe-2S ferredoxin-type" evidence="1">
    <location>
        <begin position="207"/>
        <end position="289"/>
    </location>
</feature>
<dbReference type="CDD" id="cd00207">
    <property type="entry name" value="fer2"/>
    <property type="match status" value="1"/>
</dbReference>